<evidence type="ECO:0000313" key="2">
    <source>
        <dbReference type="Proteomes" id="UP000633731"/>
    </source>
</evidence>
<dbReference type="EMBL" id="JAEOXF010000001">
    <property type="protein sequence ID" value="MBK4723944.1"/>
    <property type="molecule type" value="Genomic_DNA"/>
</dbReference>
<name>A0ACC5RGY8_ENTAG</name>
<organism evidence="1 2">
    <name type="scientific">Enterobacter agglomerans</name>
    <name type="common">Erwinia herbicola</name>
    <name type="synonym">Pantoea agglomerans</name>
    <dbReference type="NCBI Taxonomy" id="549"/>
    <lineage>
        <taxon>Bacteria</taxon>
        <taxon>Pseudomonadati</taxon>
        <taxon>Pseudomonadota</taxon>
        <taxon>Gammaproteobacteria</taxon>
        <taxon>Enterobacterales</taxon>
        <taxon>Erwiniaceae</taxon>
        <taxon>Pantoea</taxon>
        <taxon>Pantoea agglomerans group</taxon>
    </lineage>
</organism>
<protein>
    <submittedName>
        <fullName evidence="1">Uncharacterized protein</fullName>
    </submittedName>
</protein>
<evidence type="ECO:0000313" key="1">
    <source>
        <dbReference type="EMBL" id="MBK4723944.1"/>
    </source>
</evidence>
<accession>A0ACC5RGY8</accession>
<gene>
    <name evidence="1" type="ORF">JJL49_01685</name>
</gene>
<comment type="caution">
    <text evidence="1">The sequence shown here is derived from an EMBL/GenBank/DDBJ whole genome shotgun (WGS) entry which is preliminary data.</text>
</comment>
<keyword evidence="2" id="KW-1185">Reference proteome</keyword>
<dbReference type="Proteomes" id="UP000633731">
    <property type="component" value="Unassembled WGS sequence"/>
</dbReference>
<reference evidence="1" key="1">
    <citation type="submission" date="2021-01" db="EMBL/GenBank/DDBJ databases">
        <title>Draft genome of Pantoea agglomerans Eh 335.</title>
        <authorList>
            <person name="Emsley S.A."/>
            <person name="Oline D.K."/>
            <person name="Saw J.H."/>
            <person name="Ushijima B."/>
            <person name="Videau P."/>
            <person name="Koyack M.J."/>
        </authorList>
    </citation>
    <scope>NUCLEOTIDE SEQUENCE</scope>
    <source>
        <strain evidence="1">Eh 335</strain>
    </source>
</reference>
<sequence length="112" mass="12872">MAKSAAERKAAQRARQAQSGEHKVELVFDAQELAMLERNRVARRPGRDPYELTEYVALLIRQDDARVRARFKSLSNKRCGRCGDQLPVQSCPLQKEVACWVRNGWYEVKLTP</sequence>
<proteinExistence type="predicted"/>